<evidence type="ECO:0000256" key="4">
    <source>
        <dbReference type="ARBA" id="ARBA00022695"/>
    </source>
</evidence>
<dbReference type="GO" id="GO:0004523">
    <property type="term" value="F:RNA-DNA hybrid ribonuclease activity"/>
    <property type="evidence" value="ECO:0007669"/>
    <property type="project" value="UniProtKB-EC"/>
</dbReference>
<accession>A0A8K9VA17</accession>
<protein>
    <recommendedName>
        <fullName evidence="9">Gypsy retrotransposon integrase-like protein 1</fullName>
        <ecNumber evidence="2">3.1.26.4</ecNumber>
    </recommendedName>
</protein>
<dbReference type="CDD" id="cd09274">
    <property type="entry name" value="RNase_HI_RT_Ty3"/>
    <property type="match status" value="1"/>
</dbReference>
<evidence type="ECO:0000256" key="8">
    <source>
        <dbReference type="ARBA" id="ARBA00022918"/>
    </source>
</evidence>
<dbReference type="InterPro" id="IPR038269">
    <property type="entry name" value="SCAN_sf"/>
</dbReference>
<organism evidence="15 16">
    <name type="scientific">Oncorhynchus mykiss</name>
    <name type="common">Rainbow trout</name>
    <name type="synonym">Salmo gairdneri</name>
    <dbReference type="NCBI Taxonomy" id="8022"/>
    <lineage>
        <taxon>Eukaryota</taxon>
        <taxon>Metazoa</taxon>
        <taxon>Chordata</taxon>
        <taxon>Craniata</taxon>
        <taxon>Vertebrata</taxon>
        <taxon>Euteleostomi</taxon>
        <taxon>Actinopterygii</taxon>
        <taxon>Neopterygii</taxon>
        <taxon>Teleostei</taxon>
        <taxon>Protacanthopterygii</taxon>
        <taxon>Salmoniformes</taxon>
        <taxon>Salmonidae</taxon>
        <taxon>Salmoninae</taxon>
        <taxon>Oncorhynchus</taxon>
    </lineage>
</organism>
<dbReference type="Gene3D" id="1.10.4020.10">
    <property type="entry name" value="DNA breaking-rejoining enzymes"/>
    <property type="match status" value="1"/>
</dbReference>
<dbReference type="InterPro" id="IPR036875">
    <property type="entry name" value="Znf_CCHC_sf"/>
</dbReference>
<dbReference type="Gene3D" id="3.10.10.10">
    <property type="entry name" value="HIV Type 1 Reverse Transcriptase, subunit A, domain 1"/>
    <property type="match status" value="1"/>
</dbReference>
<dbReference type="Gene3D" id="1.10.340.70">
    <property type="match status" value="1"/>
</dbReference>
<dbReference type="FunFam" id="3.30.420.10:FF:000032">
    <property type="entry name" value="Retrovirus-related Pol polyprotein from transposon 297-like Protein"/>
    <property type="match status" value="1"/>
</dbReference>
<dbReference type="Pfam" id="PF00078">
    <property type="entry name" value="RVT_1"/>
    <property type="match status" value="1"/>
</dbReference>
<dbReference type="InterPro" id="IPR054465">
    <property type="entry name" value="Integrase_p58-like_C"/>
</dbReference>
<evidence type="ECO:0000256" key="10">
    <source>
        <dbReference type="SAM" id="Coils"/>
    </source>
</evidence>
<dbReference type="InterPro" id="IPR043502">
    <property type="entry name" value="DNA/RNA_pol_sf"/>
</dbReference>
<dbReference type="InterPro" id="IPR003309">
    <property type="entry name" value="SCAN_dom"/>
</dbReference>
<dbReference type="InterPro" id="IPR000477">
    <property type="entry name" value="RT_dom"/>
</dbReference>
<evidence type="ECO:0000256" key="5">
    <source>
        <dbReference type="ARBA" id="ARBA00022722"/>
    </source>
</evidence>
<keyword evidence="10" id="KW-0175">Coiled coil</keyword>
<keyword evidence="8" id="KW-0695">RNA-directed DNA polymerase</keyword>
<dbReference type="CDD" id="cd01647">
    <property type="entry name" value="RT_LTR"/>
    <property type="match status" value="1"/>
</dbReference>
<dbReference type="GO" id="GO:0003676">
    <property type="term" value="F:nucleic acid binding"/>
    <property type="evidence" value="ECO:0007669"/>
    <property type="project" value="InterPro"/>
</dbReference>
<evidence type="ECO:0000259" key="13">
    <source>
        <dbReference type="PROSITE" id="PS50804"/>
    </source>
</evidence>
<evidence type="ECO:0000313" key="16">
    <source>
        <dbReference type="Proteomes" id="UP000694395"/>
    </source>
</evidence>
<feature type="domain" description="SCAN box" evidence="13">
    <location>
        <begin position="292"/>
        <end position="370"/>
    </location>
</feature>
<dbReference type="FunFam" id="3.10.20.370:FF:000001">
    <property type="entry name" value="Retrovirus-related Pol polyprotein from transposon 17.6-like protein"/>
    <property type="match status" value="1"/>
</dbReference>
<dbReference type="Pfam" id="PF00665">
    <property type="entry name" value="rve"/>
    <property type="match status" value="1"/>
</dbReference>
<reference evidence="15" key="1">
    <citation type="submission" date="2020-07" db="EMBL/GenBank/DDBJ databases">
        <title>A long reads based de novo assembly of the rainbow trout Arlee double haploid line genome.</title>
        <authorList>
            <person name="Gao G."/>
            <person name="Palti Y."/>
        </authorList>
    </citation>
    <scope>NUCLEOTIDE SEQUENCE [LARGE SCALE GENOMIC DNA]</scope>
</reference>
<proteinExistence type="inferred from homology"/>
<evidence type="ECO:0000259" key="12">
    <source>
        <dbReference type="PROSITE" id="PS50175"/>
    </source>
</evidence>
<dbReference type="Proteomes" id="UP000694395">
    <property type="component" value="Chromosome 1"/>
</dbReference>
<evidence type="ECO:0000256" key="9">
    <source>
        <dbReference type="ARBA" id="ARBA00039658"/>
    </source>
</evidence>
<keyword evidence="5" id="KW-0540">Nuclease</keyword>
<dbReference type="Gene3D" id="3.30.70.270">
    <property type="match status" value="2"/>
</dbReference>
<dbReference type="SUPFAM" id="SSF53098">
    <property type="entry name" value="Ribonuclease H-like"/>
    <property type="match status" value="1"/>
</dbReference>
<dbReference type="SUPFAM" id="SSF47353">
    <property type="entry name" value="Retrovirus capsid dimerization domain-like"/>
    <property type="match status" value="1"/>
</dbReference>
<dbReference type="Gene3D" id="3.30.420.10">
    <property type="entry name" value="Ribonuclease H-like superfamily/Ribonuclease H"/>
    <property type="match status" value="1"/>
</dbReference>
<evidence type="ECO:0000259" key="14">
    <source>
        <dbReference type="PROSITE" id="PS50994"/>
    </source>
</evidence>
<dbReference type="PANTHER" id="PTHR37984:SF5">
    <property type="entry name" value="PROTEIN NYNRIN-LIKE"/>
    <property type="match status" value="1"/>
</dbReference>
<feature type="domain" description="Peptidase A2" evidence="12">
    <location>
        <begin position="505"/>
        <end position="541"/>
    </location>
</feature>
<keyword evidence="7" id="KW-0378">Hydrolase</keyword>
<dbReference type="PANTHER" id="PTHR37984">
    <property type="entry name" value="PROTEIN CBG26694"/>
    <property type="match status" value="1"/>
</dbReference>
<evidence type="ECO:0000256" key="7">
    <source>
        <dbReference type="ARBA" id="ARBA00022801"/>
    </source>
</evidence>
<keyword evidence="16" id="KW-1185">Reference proteome</keyword>
<dbReference type="Gene3D" id="3.10.20.370">
    <property type="match status" value="1"/>
</dbReference>
<dbReference type="Pfam" id="PF17921">
    <property type="entry name" value="Integrase_H2C2"/>
    <property type="match status" value="1"/>
</dbReference>
<dbReference type="GO" id="GO:0015074">
    <property type="term" value="P:DNA integration"/>
    <property type="evidence" value="ECO:0007669"/>
    <property type="project" value="InterPro"/>
</dbReference>
<dbReference type="GO" id="GO:0004190">
    <property type="term" value="F:aspartic-type endopeptidase activity"/>
    <property type="evidence" value="ECO:0007669"/>
    <property type="project" value="InterPro"/>
</dbReference>
<feature type="domain" description="Integrase catalytic" evidence="14">
    <location>
        <begin position="791"/>
        <end position="949"/>
    </location>
</feature>
<dbReference type="InterPro" id="IPR012337">
    <property type="entry name" value="RNaseH-like_sf"/>
</dbReference>
<dbReference type="GO" id="GO:0006508">
    <property type="term" value="P:proteolysis"/>
    <property type="evidence" value="ECO:0007669"/>
    <property type="project" value="InterPro"/>
</dbReference>
<evidence type="ECO:0000256" key="3">
    <source>
        <dbReference type="ARBA" id="ARBA00022679"/>
    </source>
</evidence>
<dbReference type="EC" id="3.1.26.4" evidence="2"/>
<evidence type="ECO:0000256" key="1">
    <source>
        <dbReference type="ARBA" id="ARBA00010879"/>
    </source>
</evidence>
<dbReference type="FunFam" id="3.30.70.270:FF:000026">
    <property type="entry name" value="Transposon Ty3-G Gag-Pol polyprotein"/>
    <property type="match status" value="1"/>
</dbReference>
<keyword evidence="6" id="KW-0255">Endonuclease</keyword>
<evidence type="ECO:0000256" key="6">
    <source>
        <dbReference type="ARBA" id="ARBA00022759"/>
    </source>
</evidence>
<dbReference type="Pfam" id="PF02023">
    <property type="entry name" value="SCAN"/>
    <property type="match status" value="1"/>
</dbReference>
<dbReference type="InterPro" id="IPR036397">
    <property type="entry name" value="RNaseH_sf"/>
</dbReference>
<dbReference type="PROSITE" id="PS50994">
    <property type="entry name" value="INTEGRASE"/>
    <property type="match status" value="1"/>
</dbReference>
<sequence>MVWCAQQRGRARFFFFFLCFVVVTMASYIDEFIRFPSEKLLDLGTKEQLLKVAEHYNVEISDKRLKNSIRLILKANLMESGILEVTTEPASAESLSSPHNVTMAIPSVSPSSLLFEQQKELLLLQLEHDRQSNREKLEHDREKLEHDRVKYEKELAFKQDMERAKIKLQQERIELVREGKISGESLFWEGDPDLPRGSSSFGHAPETFDIVGNLRLLPQFNERDPETFFSLFERVADARSWPDSDHTLMLQCVLTGKAQEAYSALSVHDSANYDKVKTAVLQIYELVPEAYRQRFRTLKRDDKQSHVEFARQLSLQFNRWCSASAVVTFQGLCDLIMLEQFKDTIPDRIATYINEQKVKNVAEAAVLADEYVLTHKSVFAEPRIRKEWGRSDRFGLRSPRYFGSRAEFYSTKVEPDSHGKADFGQECHYCQGSGHWKNECPLLRSKGAYAKSKPTALAAPFPHQFTHDSFPQAQENVKVHIDPDYLPFITEGFVSMLGSKDLVPVKILRDTGASESFVLESVLPFSAKTDSGNSVLIRGIGLNTLSVPLHKLMLDCGLVKGEVVVGVRPSLPIEGIDVILGNNLAGERVWPAVFPSLVVSTKPSFVGIPDESVQSFPEVFSACAVTRSLSRGELVTAPTNDNNTKKYATVFPVIPLSVTRSDLINAQRDDPTLEELRDQIVPVEQLGDVAHGYFLQEDVLMRKWVSHDSCFLGEAISQVVVPVKLRDLVLETSHSDVAGHVRKTYNRILRHFFWPRLKRDVSDFIKTCHTCQLTGKPNQAIKPVPLFPIPVLSQPFEYLIIDCVGPLPRSKKGSSYLFTVMCQTTRFPAAYPLRSITTKSVLKALTQFLSLFGIPKVIQSDQGSNFTSNLFSQVLQQLHIKHNLSSAYHAQSQGALERFHQTLKSLLRAYCTEMDKDWEEGLPWLLLAAREVSQESTGFSPNYLVFGHRVRGLLSVLQDDWKSPEPPQSLLSYVCDFRRRLYAAGEMAKEKLSSSQERMKGIFDRRAEPRQFSPGDQVLALLPIVGSPFQAKFQGPYTVLRQYTEQNYLVATPERRKAHQLCHVNLLKPYYARSSETEQWDSAEDAKPVLLADTVVSLGSCRARSVHEEEDVPGPDDCILQGRLKNSETLDILDSLLTHLPVDGRKEMVGLIQRFPGLFSDTPTRTNLMEHDIDIGDADPIRQRFYRVSSEKLRCLDAEVKYMLESNIAEPSFSSWASPCILVSKPDGTNRFCTDYRKVNSVTKPDSFPLPRMEDCVDQVGAAKFVSKFDLLKGYWQVPLTTRAREISAFITPFGLYSYSVMSFGLRNAPATFQRLMNRVVAGLTGCAVYLDDVVIYADTWEEHLSRIQALFERLAAARLTINLAKCEFAQATVTYLGKVVGQGEVRPVRAKVVAIDAFPSPTTKKELMRFLGMIGYYRSFCSNFSTVVAPLTDMLKAKAVYVWSTRCQHAFEDAKRLLTSTPVLAAPRMDLSFTLQVDASHVGAGAVLLQADVSGVERPVSFFSKKFNDYQLNYSVIEKEALALIWALQHFEVYVGSGVVPIVVYTDHNPLTFLRSMMCPNQRIMRWCLFLQSFHLDVRHIRGSENVIADALSRAPCS</sequence>
<comment type="similarity">
    <text evidence="1">Belongs to the beta type-B retroviral polymerase family. HERV class-II K(HML-2) pol subfamily.</text>
</comment>
<dbReference type="InterPro" id="IPR041588">
    <property type="entry name" value="Integrase_H2C2"/>
</dbReference>
<evidence type="ECO:0000256" key="11">
    <source>
        <dbReference type="SAM" id="Phobius"/>
    </source>
</evidence>
<reference evidence="15" key="3">
    <citation type="submission" date="2025-09" db="UniProtKB">
        <authorList>
            <consortium name="Ensembl"/>
        </authorList>
    </citation>
    <scope>IDENTIFICATION</scope>
</reference>
<dbReference type="InterPro" id="IPR041373">
    <property type="entry name" value="RT_RNaseH"/>
</dbReference>
<dbReference type="InterPro" id="IPR001995">
    <property type="entry name" value="Peptidase_A2_cat"/>
</dbReference>
<feature type="transmembrane region" description="Helical" evidence="11">
    <location>
        <begin position="12"/>
        <end position="29"/>
    </location>
</feature>
<dbReference type="PROSITE" id="PS50175">
    <property type="entry name" value="ASP_PROT_RETROV"/>
    <property type="match status" value="1"/>
</dbReference>
<evidence type="ECO:0000313" key="15">
    <source>
        <dbReference type="Ensembl" id="ENSOMYP00000121556.1"/>
    </source>
</evidence>
<keyword evidence="4" id="KW-0548">Nucleotidyltransferase</keyword>
<name>A0A8K9VA17_ONCMY</name>
<dbReference type="PROSITE" id="PS50804">
    <property type="entry name" value="SCAN_BOX"/>
    <property type="match status" value="1"/>
</dbReference>
<dbReference type="Pfam" id="PF17917">
    <property type="entry name" value="RT_RNaseH"/>
    <property type="match status" value="1"/>
</dbReference>
<keyword evidence="11" id="KW-0472">Membrane</keyword>
<dbReference type="InterPro" id="IPR043128">
    <property type="entry name" value="Rev_trsase/Diguanyl_cyclase"/>
</dbReference>
<dbReference type="Ensembl" id="ENSOMYT00000121616.1">
    <property type="protein sequence ID" value="ENSOMYP00000121556.1"/>
    <property type="gene ID" value="ENSOMYG00000052077.1"/>
</dbReference>
<keyword evidence="11" id="KW-0812">Transmembrane</keyword>
<dbReference type="FunFam" id="1.10.340.70:FF:000001">
    <property type="entry name" value="Retrovirus-related Pol polyprotein from transposon gypsy-like Protein"/>
    <property type="match status" value="1"/>
</dbReference>
<dbReference type="SUPFAM" id="SSF56672">
    <property type="entry name" value="DNA/RNA polymerases"/>
    <property type="match status" value="1"/>
</dbReference>
<dbReference type="SUPFAM" id="SSF57756">
    <property type="entry name" value="Retrovirus zinc finger-like domains"/>
    <property type="match status" value="1"/>
</dbReference>
<evidence type="ECO:0000256" key="2">
    <source>
        <dbReference type="ARBA" id="ARBA00012180"/>
    </source>
</evidence>
<reference evidence="15" key="2">
    <citation type="submission" date="2025-08" db="UniProtKB">
        <authorList>
            <consortium name="Ensembl"/>
        </authorList>
    </citation>
    <scope>IDENTIFICATION</scope>
</reference>
<dbReference type="GO" id="GO:0008270">
    <property type="term" value="F:zinc ion binding"/>
    <property type="evidence" value="ECO:0007669"/>
    <property type="project" value="InterPro"/>
</dbReference>
<dbReference type="GeneTree" id="ENSGT01050000244855"/>
<dbReference type="InterPro" id="IPR050951">
    <property type="entry name" value="Retrovirus_Pol_polyprotein"/>
</dbReference>
<dbReference type="GO" id="GO:0003964">
    <property type="term" value="F:RNA-directed DNA polymerase activity"/>
    <property type="evidence" value="ECO:0007669"/>
    <property type="project" value="UniProtKB-KW"/>
</dbReference>
<dbReference type="InterPro" id="IPR001584">
    <property type="entry name" value="Integrase_cat-core"/>
</dbReference>
<dbReference type="Pfam" id="PF22938">
    <property type="entry name" value="Integrase_p58_C"/>
    <property type="match status" value="1"/>
</dbReference>
<keyword evidence="11" id="KW-1133">Transmembrane helix</keyword>
<keyword evidence="3" id="KW-0808">Transferase</keyword>
<feature type="coiled-coil region" evidence="10">
    <location>
        <begin position="134"/>
        <end position="178"/>
    </location>
</feature>